<name>A0A921KQC4_9MICO</name>
<accession>A0A921KQC4</accession>
<sequence>MSAPDPLGSLLAALQVGREERVPAAGWASMAQRFLAPDETVLLALEGNGLTWWDPLLLLTDRRVLHLRRGTVTPYRTIREFPAQEIAGAEFRRRFLWGPVIVRTHGGARTWMRSDGDARAQRFVDSLNALVAGQR</sequence>
<reference evidence="1" key="1">
    <citation type="journal article" date="2021" name="PeerJ">
        <title>Extensive microbial diversity within the chicken gut microbiome revealed by metagenomics and culture.</title>
        <authorList>
            <person name="Gilroy R."/>
            <person name="Ravi A."/>
            <person name="Getino M."/>
            <person name="Pursley I."/>
            <person name="Horton D.L."/>
            <person name="Alikhan N.F."/>
            <person name="Baker D."/>
            <person name="Gharbi K."/>
            <person name="Hall N."/>
            <person name="Watson M."/>
            <person name="Adriaenssens E.M."/>
            <person name="Foster-Nyarko E."/>
            <person name="Jarju S."/>
            <person name="Secka A."/>
            <person name="Antonio M."/>
            <person name="Oren A."/>
            <person name="Chaudhuri R.R."/>
            <person name="La Ragione R."/>
            <person name="Hildebrand F."/>
            <person name="Pallen M.J."/>
        </authorList>
    </citation>
    <scope>NUCLEOTIDE SEQUENCE</scope>
    <source>
        <strain evidence="1">1647</strain>
    </source>
</reference>
<dbReference type="EMBL" id="DYWO01000219">
    <property type="protein sequence ID" value="HJF49612.1"/>
    <property type="molecule type" value="Genomic_DNA"/>
</dbReference>
<reference evidence="1" key="2">
    <citation type="submission" date="2021-09" db="EMBL/GenBank/DDBJ databases">
        <authorList>
            <person name="Gilroy R."/>
        </authorList>
    </citation>
    <scope>NUCLEOTIDE SEQUENCE</scope>
    <source>
        <strain evidence="1">1647</strain>
    </source>
</reference>
<evidence type="ECO:0008006" key="3">
    <source>
        <dbReference type="Google" id="ProtNLM"/>
    </source>
</evidence>
<evidence type="ECO:0000313" key="2">
    <source>
        <dbReference type="Proteomes" id="UP000775129"/>
    </source>
</evidence>
<proteinExistence type="predicted"/>
<gene>
    <name evidence="1" type="ORF">K8W24_07410</name>
</gene>
<dbReference type="AlphaFoldDB" id="A0A921KQC4"/>
<evidence type="ECO:0000313" key="1">
    <source>
        <dbReference type="EMBL" id="HJF49612.1"/>
    </source>
</evidence>
<organism evidence="1 2">
    <name type="scientific">Brachybacterium paraconglomeratum</name>
    <dbReference type="NCBI Taxonomy" id="173362"/>
    <lineage>
        <taxon>Bacteria</taxon>
        <taxon>Bacillati</taxon>
        <taxon>Actinomycetota</taxon>
        <taxon>Actinomycetes</taxon>
        <taxon>Micrococcales</taxon>
        <taxon>Dermabacteraceae</taxon>
        <taxon>Brachybacterium</taxon>
    </lineage>
</organism>
<protein>
    <recommendedName>
        <fullName evidence="3">YokE-like PH domain-containing protein</fullName>
    </recommendedName>
</protein>
<comment type="caution">
    <text evidence="1">The sequence shown here is derived from an EMBL/GenBank/DDBJ whole genome shotgun (WGS) entry which is preliminary data.</text>
</comment>
<dbReference type="Proteomes" id="UP000775129">
    <property type="component" value="Unassembled WGS sequence"/>
</dbReference>